<dbReference type="AlphaFoldDB" id="A0A2S4N8R6"/>
<proteinExistence type="predicted"/>
<evidence type="ECO:0000313" key="2">
    <source>
        <dbReference type="EMBL" id="POS02084.1"/>
    </source>
</evidence>
<evidence type="ECO:0000313" key="3">
    <source>
        <dbReference type="Proteomes" id="UP000237056"/>
    </source>
</evidence>
<dbReference type="Pfam" id="PF13858">
    <property type="entry name" value="DUF4199"/>
    <property type="match status" value="1"/>
</dbReference>
<dbReference type="Proteomes" id="UP000237056">
    <property type="component" value="Unassembled WGS sequence"/>
</dbReference>
<feature type="transmembrane region" description="Helical" evidence="1">
    <location>
        <begin position="36"/>
        <end position="56"/>
    </location>
</feature>
<keyword evidence="1" id="KW-0812">Transmembrane</keyword>
<keyword evidence="1" id="KW-0472">Membrane</keyword>
<protein>
    <submittedName>
        <fullName evidence="2">Uncharacterized protein DUF4199</fullName>
    </submittedName>
</protein>
<keyword evidence="1" id="KW-1133">Transmembrane helix</keyword>
<organism evidence="2 3">
    <name type="scientific">Flavobacterium croceum DSM 17960</name>
    <dbReference type="NCBI Taxonomy" id="1121886"/>
    <lineage>
        <taxon>Bacteria</taxon>
        <taxon>Pseudomonadati</taxon>
        <taxon>Bacteroidota</taxon>
        <taxon>Flavobacteriia</taxon>
        <taxon>Flavobacteriales</taxon>
        <taxon>Flavobacteriaceae</taxon>
        <taxon>Flavobacterium</taxon>
    </lineage>
</organism>
<accession>A0A2S4N8R6</accession>
<keyword evidence="3" id="KW-1185">Reference proteome</keyword>
<name>A0A2S4N8R6_9FLAO</name>
<feature type="transmembrane region" description="Helical" evidence="1">
    <location>
        <begin position="147"/>
        <end position="168"/>
    </location>
</feature>
<gene>
    <name evidence="2" type="ORF">Q361_106147</name>
</gene>
<dbReference type="RefSeq" id="WP_103725852.1">
    <property type="nucleotide sequence ID" value="NZ_PQNY01000006.1"/>
</dbReference>
<feature type="transmembrane region" description="Helical" evidence="1">
    <location>
        <begin position="76"/>
        <end position="98"/>
    </location>
</feature>
<dbReference type="EMBL" id="PQNY01000006">
    <property type="protein sequence ID" value="POS02084.1"/>
    <property type="molecule type" value="Genomic_DNA"/>
</dbReference>
<dbReference type="InterPro" id="IPR025250">
    <property type="entry name" value="DUF4199"/>
</dbReference>
<sequence length="176" mass="19842">MIPIIKKNAINFGLISGAIAVLVTLLMYIINLKLFVNVWIGFGLIGVWIVIGIVLLQKCKKEQRGVLSFKEGFTAYFVSALIGISISTLFNIFLFNYFDTQAREIITEHLVDFQVEMLEKFNSPQEQIAEVVQEIKENSQFSLKGQVMGFFQALIGAIILGLILAAIFKSRNKEIY</sequence>
<feature type="transmembrane region" description="Helical" evidence="1">
    <location>
        <begin position="12"/>
        <end position="30"/>
    </location>
</feature>
<reference evidence="2 3" key="1">
    <citation type="submission" date="2018-01" db="EMBL/GenBank/DDBJ databases">
        <title>Genomic Encyclopedia of Type Strains, Phase I: the one thousand microbial genomes (KMG-I) project.</title>
        <authorList>
            <person name="Goeker M."/>
        </authorList>
    </citation>
    <scope>NUCLEOTIDE SEQUENCE [LARGE SCALE GENOMIC DNA]</scope>
    <source>
        <strain evidence="2 3">DSM 17960</strain>
    </source>
</reference>
<evidence type="ECO:0000256" key="1">
    <source>
        <dbReference type="SAM" id="Phobius"/>
    </source>
</evidence>
<dbReference type="OrthoDB" id="660361at2"/>
<comment type="caution">
    <text evidence="2">The sequence shown here is derived from an EMBL/GenBank/DDBJ whole genome shotgun (WGS) entry which is preliminary data.</text>
</comment>